<dbReference type="KEGG" id="tet:TTHERM_000305651"/>
<feature type="region of interest" description="Disordered" evidence="1">
    <location>
        <begin position="700"/>
        <end position="729"/>
    </location>
</feature>
<feature type="compositionally biased region" description="Low complexity" evidence="1">
    <location>
        <begin position="1252"/>
        <end position="1261"/>
    </location>
</feature>
<proteinExistence type="predicted"/>
<accession>W7X1K7</accession>
<feature type="compositionally biased region" description="Polar residues" evidence="1">
    <location>
        <begin position="700"/>
        <end position="709"/>
    </location>
</feature>
<evidence type="ECO:0000256" key="1">
    <source>
        <dbReference type="SAM" id="MobiDB-lite"/>
    </source>
</evidence>
<evidence type="ECO:0000313" key="2">
    <source>
        <dbReference type="EMBL" id="EWS73125.1"/>
    </source>
</evidence>
<dbReference type="STRING" id="312017.W7X1K7"/>
<dbReference type="RefSeq" id="XP_012654312.1">
    <property type="nucleotide sequence ID" value="XM_012798858.1"/>
</dbReference>
<dbReference type="EMBL" id="GG662608">
    <property type="protein sequence ID" value="EWS73125.1"/>
    <property type="molecule type" value="Genomic_DNA"/>
</dbReference>
<organism evidence="2 3">
    <name type="scientific">Tetrahymena thermophila (strain SB210)</name>
    <dbReference type="NCBI Taxonomy" id="312017"/>
    <lineage>
        <taxon>Eukaryota</taxon>
        <taxon>Sar</taxon>
        <taxon>Alveolata</taxon>
        <taxon>Ciliophora</taxon>
        <taxon>Intramacronucleata</taxon>
        <taxon>Oligohymenophorea</taxon>
        <taxon>Hymenostomatida</taxon>
        <taxon>Tetrahymenina</taxon>
        <taxon>Tetrahymenidae</taxon>
        <taxon>Tetrahymena</taxon>
    </lineage>
</organism>
<dbReference type="GeneID" id="24438313"/>
<dbReference type="InParanoid" id="W7X1K7"/>
<feature type="compositionally biased region" description="Basic and acidic residues" evidence="1">
    <location>
        <begin position="53"/>
        <end position="67"/>
    </location>
</feature>
<protein>
    <submittedName>
        <fullName evidence="2">Uncharacterized protein</fullName>
    </submittedName>
</protein>
<feature type="compositionally biased region" description="Polar residues" evidence="1">
    <location>
        <begin position="717"/>
        <end position="726"/>
    </location>
</feature>
<feature type="region of interest" description="Disordered" evidence="1">
    <location>
        <begin position="1"/>
        <end position="25"/>
    </location>
</feature>
<feature type="region of interest" description="Disordered" evidence="1">
    <location>
        <begin position="1248"/>
        <end position="1278"/>
    </location>
</feature>
<dbReference type="AlphaFoldDB" id="W7X1K7"/>
<evidence type="ECO:0000313" key="3">
    <source>
        <dbReference type="Proteomes" id="UP000009168"/>
    </source>
</evidence>
<reference evidence="3" key="1">
    <citation type="journal article" date="2006" name="PLoS Biol.">
        <title>Macronuclear genome sequence of the ciliate Tetrahymena thermophila, a model eukaryote.</title>
        <authorList>
            <person name="Eisen J.A."/>
            <person name="Coyne R.S."/>
            <person name="Wu M."/>
            <person name="Wu D."/>
            <person name="Thiagarajan M."/>
            <person name="Wortman J.R."/>
            <person name="Badger J.H."/>
            <person name="Ren Q."/>
            <person name="Amedeo P."/>
            <person name="Jones K.M."/>
            <person name="Tallon L.J."/>
            <person name="Delcher A.L."/>
            <person name="Salzberg S.L."/>
            <person name="Silva J.C."/>
            <person name="Haas B.J."/>
            <person name="Majoros W.H."/>
            <person name="Farzad M."/>
            <person name="Carlton J.M."/>
            <person name="Smith R.K. Jr."/>
            <person name="Garg J."/>
            <person name="Pearlman R.E."/>
            <person name="Karrer K.M."/>
            <person name="Sun L."/>
            <person name="Manning G."/>
            <person name="Elde N.C."/>
            <person name="Turkewitz A.P."/>
            <person name="Asai D.J."/>
            <person name="Wilkes D.E."/>
            <person name="Wang Y."/>
            <person name="Cai H."/>
            <person name="Collins K."/>
            <person name="Stewart B.A."/>
            <person name="Lee S.R."/>
            <person name="Wilamowska K."/>
            <person name="Weinberg Z."/>
            <person name="Ruzzo W.L."/>
            <person name="Wloga D."/>
            <person name="Gaertig J."/>
            <person name="Frankel J."/>
            <person name="Tsao C.-C."/>
            <person name="Gorovsky M.A."/>
            <person name="Keeling P.J."/>
            <person name="Waller R.F."/>
            <person name="Patron N.J."/>
            <person name="Cherry J.M."/>
            <person name="Stover N.A."/>
            <person name="Krieger C.J."/>
            <person name="del Toro C."/>
            <person name="Ryder H.F."/>
            <person name="Williamson S.C."/>
            <person name="Barbeau R.A."/>
            <person name="Hamilton E.P."/>
            <person name="Orias E."/>
        </authorList>
    </citation>
    <scope>NUCLEOTIDE SEQUENCE [LARGE SCALE GENOMIC DNA]</scope>
    <source>
        <strain evidence="3">SB210</strain>
    </source>
</reference>
<sequence length="1278" mass="148599">MSSISHSNSLTLESSKCRESQCSSKKKKVIFEEELRGYKPKETSKATTSYDPMVEKLKQWKKERETKQQNSSSNSQVKELKAANGINLLQKKTFESSLRSYKKQSLTSSSQIKSRLQSSLQQFYDRVNNRNTKSMSNSQYFTGSLNRSSIFSSIVNQSHKKGYYSENNSVCPSLDKNNIDFIDQIEDRIEDLYYDFMEGNIMDRQQMRKEIIDILHMCQIKIVKGKMIGGIEEIKSNQQLWYIFLLNFDFKPIWKENAIRFIKENNIMQQDHLELAEQNMRIISEDQSNISQSQILDQSLVEGHRNLQDKIFIKFEQMDNLKFEDTIKQENMEQESNFQSNPILGSIKEESIENTQDTLITYTKTNFKAESNAQLCAQVDPQLNSQLQPINNQDIVQNNQNNNFQQNEYFTQKNQTQIFVQTHQSELLAGLESDQQFTQRNQNEQLSLKEEEEQQLQTKLDSSLLQINQDGQIQTNQNTNFANTQQPVYLAKIQNDENIEQNNQSLILLPNQTSNQIDDLQNKNNNIGCQNLNKNQMEVEEHENESLMIPQNIFKKFEFLQAEIAHSYTKAQRMLAQNQSNNKKLSEAQQDLIELSYGSQLIETPSYSEQNSENNIKSIVKKLDYKLNLDNQLPLFDLSPWRDMKKLNEQANQSNSIFKSSQSIFKNSQNKSIETDAFLEKQRERMFKFSFGNNNALTPLQQDEAQNNQQKDKSEITDNISSVPDSNQKDQIQKQLFEKVNDNNEGETRENIFKYDMSSQSFDNNKINIKNPLETDKNIVLQQFTDNFNANKIFTETDQNKPEKETLQKENVIFKSSINNIFANNNLEKKISNQFNTQHLINEKENIQQHDQSQHGIFYANIQESSQSRIQQKQNKIFNLNNCNAANQYRNTEKELFVQKLNEEEEENQTEWAIRKKIKNELGFYQDVCDKQPGTLSKNDDLRESTQISILLNSQVNKPTTYHDEFSFNFKQLTNQQTNEGQQNNLFSLNKEGTDESKNQNEQQNTCSFSSIINNSSNLIKNNTFQSLNQNLIQNNSSFTTTNTNLQNFSNNLLTQNQELLQNQISNQATLDKLHSQNHFNYTSQNNQISILNIDSKQILENKIDTNNGNVFPINNSKKLNEISPQKQNNQILKQITSEKRQSIFSSKKRSLICSPQVFQNFIESEKKQSQDFIQNLSQSKKKSLLGLDVQDIIKTQVSEDFGSEFVQLTITPNSVKKQKKPQQEENFVCNKQQSSMLWVRRSLRLMNNNQSPPSSQSLKSSSKKYESCKSKKKGFRN</sequence>
<dbReference type="Proteomes" id="UP000009168">
    <property type="component" value="Unassembled WGS sequence"/>
</dbReference>
<name>W7X1K7_TETTS</name>
<feature type="region of interest" description="Disordered" evidence="1">
    <location>
        <begin position="41"/>
        <end position="79"/>
    </location>
</feature>
<feature type="compositionally biased region" description="Polar residues" evidence="1">
    <location>
        <begin position="1"/>
        <end position="14"/>
    </location>
</feature>
<keyword evidence="3" id="KW-1185">Reference proteome</keyword>
<gene>
    <name evidence="2" type="ORF">TTHERM_000305651</name>
</gene>